<feature type="domain" description="ABC transporter" evidence="6">
    <location>
        <begin position="5"/>
        <end position="235"/>
    </location>
</feature>
<dbReference type="InterPro" id="IPR017871">
    <property type="entry name" value="ABC_transporter-like_CS"/>
</dbReference>
<dbReference type="SUPFAM" id="SSF52540">
    <property type="entry name" value="P-loop containing nucleoside triphosphate hydrolases"/>
    <property type="match status" value="1"/>
</dbReference>
<dbReference type="InterPro" id="IPR027417">
    <property type="entry name" value="P-loop_NTPase"/>
</dbReference>
<evidence type="ECO:0000259" key="6">
    <source>
        <dbReference type="PROSITE" id="PS50893"/>
    </source>
</evidence>
<evidence type="ECO:0000256" key="3">
    <source>
        <dbReference type="ARBA" id="ARBA00022840"/>
    </source>
</evidence>
<keyword evidence="3 7" id="KW-0067">ATP-binding</keyword>
<dbReference type="Pfam" id="PF00005">
    <property type="entry name" value="ABC_tran"/>
    <property type="match status" value="1"/>
</dbReference>
<evidence type="ECO:0000256" key="2">
    <source>
        <dbReference type="ARBA" id="ARBA00022741"/>
    </source>
</evidence>
<evidence type="ECO:0000256" key="1">
    <source>
        <dbReference type="ARBA" id="ARBA00022448"/>
    </source>
</evidence>
<dbReference type="FunFam" id="3.40.50.300:FF:000425">
    <property type="entry name" value="Probable ABC transporter, ATP-binding subunit"/>
    <property type="match status" value="1"/>
</dbReference>
<organism evidence="7 10">
    <name type="scientific">Companilactobacillus halodurans</name>
    <dbReference type="NCBI Taxonomy" id="2584183"/>
    <lineage>
        <taxon>Bacteria</taxon>
        <taxon>Bacillati</taxon>
        <taxon>Bacillota</taxon>
        <taxon>Bacilli</taxon>
        <taxon>Lactobacillales</taxon>
        <taxon>Lactobacillaceae</taxon>
        <taxon>Companilactobacillus</taxon>
    </lineage>
</organism>
<keyword evidence="1" id="KW-0813">Transport</keyword>
<dbReference type="EC" id="7.6.2.9" evidence="5"/>
<dbReference type="InterPro" id="IPR008995">
    <property type="entry name" value="Mo/tungstate-bd_C_term_dom"/>
</dbReference>
<dbReference type="Proteomes" id="UP000371423">
    <property type="component" value="Unassembled WGS sequence"/>
</dbReference>
<dbReference type="PROSITE" id="PS50893">
    <property type="entry name" value="ABC_TRANSPORTER_2"/>
    <property type="match status" value="1"/>
</dbReference>
<dbReference type="SMART" id="SM00382">
    <property type="entry name" value="AAA"/>
    <property type="match status" value="1"/>
</dbReference>
<evidence type="ECO:0000313" key="9">
    <source>
        <dbReference type="Proteomes" id="UP000371423"/>
    </source>
</evidence>
<dbReference type="AlphaFoldDB" id="A0A5P0ZRX4"/>
<keyword evidence="4" id="KW-1278">Translocase</keyword>
<dbReference type="SUPFAM" id="SSF50331">
    <property type="entry name" value="MOP-like"/>
    <property type="match status" value="1"/>
</dbReference>
<dbReference type="InterPro" id="IPR013611">
    <property type="entry name" value="Transp-assoc_OB_typ2"/>
</dbReference>
<dbReference type="InterPro" id="IPR003593">
    <property type="entry name" value="AAA+_ATPase"/>
</dbReference>
<gene>
    <name evidence="8" type="ORF">FHL05_07850</name>
    <name evidence="7" type="ORF">FHL06_09665</name>
</gene>
<dbReference type="OrthoDB" id="9790614at2"/>
<dbReference type="Pfam" id="PF08402">
    <property type="entry name" value="TOBE_2"/>
    <property type="match status" value="1"/>
</dbReference>
<dbReference type="PANTHER" id="PTHR42781">
    <property type="entry name" value="SPERMIDINE/PUTRESCINE IMPORT ATP-BINDING PROTEIN POTA"/>
    <property type="match status" value="1"/>
</dbReference>
<evidence type="ECO:0000256" key="4">
    <source>
        <dbReference type="ARBA" id="ARBA00022967"/>
    </source>
</evidence>
<dbReference type="RefSeq" id="WP_153386143.1">
    <property type="nucleotide sequence ID" value="NZ_VDFO01000027.1"/>
</dbReference>
<evidence type="ECO:0000313" key="7">
    <source>
        <dbReference type="EMBL" id="MQS76641.1"/>
    </source>
</evidence>
<dbReference type="GO" id="GO:0005524">
    <property type="term" value="F:ATP binding"/>
    <property type="evidence" value="ECO:0007669"/>
    <property type="project" value="UniProtKB-KW"/>
</dbReference>
<evidence type="ECO:0000313" key="10">
    <source>
        <dbReference type="Proteomes" id="UP000414364"/>
    </source>
</evidence>
<dbReference type="EMBL" id="VDFP01000022">
    <property type="protein sequence ID" value="MQS76641.1"/>
    <property type="molecule type" value="Genomic_DNA"/>
</dbReference>
<dbReference type="PANTHER" id="PTHR42781:SF4">
    <property type="entry name" value="SPERMIDINE_PUTRESCINE IMPORT ATP-BINDING PROTEIN POTA"/>
    <property type="match status" value="1"/>
</dbReference>
<dbReference type="Proteomes" id="UP000414364">
    <property type="component" value="Unassembled WGS sequence"/>
</dbReference>
<dbReference type="InterPro" id="IPR050093">
    <property type="entry name" value="ABC_SmlMolc_Importer"/>
</dbReference>
<reference evidence="9 10" key="1">
    <citation type="journal article" date="2019" name="Syst. Appl. Microbiol.">
        <title>Polyphasic characterization of two novel Lactobacillus spp. isolated from blown salami packages: Description of Lactobacillus halodurans sp. nov. and Lactobacillus salsicarnum sp. nov.</title>
        <authorList>
            <person name="Schuster J.A."/>
            <person name="Klingl A."/>
            <person name="Vogel R.F."/>
            <person name="Ehrmann M.A."/>
        </authorList>
    </citation>
    <scope>NUCLEOTIDE SEQUENCE [LARGE SCALE GENOMIC DNA]</scope>
    <source>
        <strain evidence="8 9">TMW 1.1920</strain>
        <strain evidence="7 10">TMW 1.2172</strain>
    </source>
</reference>
<dbReference type="PROSITE" id="PS00211">
    <property type="entry name" value="ABC_TRANSPORTER_1"/>
    <property type="match status" value="1"/>
</dbReference>
<evidence type="ECO:0000313" key="8">
    <source>
        <dbReference type="EMBL" id="MQS97798.1"/>
    </source>
</evidence>
<protein>
    <recommendedName>
        <fullName evidence="5">ABC-type quaternary amine transporter</fullName>
        <ecNumber evidence="5">7.6.2.9</ecNumber>
    </recommendedName>
</protein>
<evidence type="ECO:0000256" key="5">
    <source>
        <dbReference type="ARBA" id="ARBA00066388"/>
    </source>
</evidence>
<dbReference type="GO" id="GO:0043190">
    <property type="term" value="C:ATP-binding cassette (ABC) transporter complex"/>
    <property type="evidence" value="ECO:0007669"/>
    <property type="project" value="InterPro"/>
</dbReference>
<dbReference type="GO" id="GO:0015418">
    <property type="term" value="F:ABC-type quaternary ammonium compound transporting activity"/>
    <property type="evidence" value="ECO:0007669"/>
    <property type="project" value="UniProtKB-EC"/>
</dbReference>
<dbReference type="GO" id="GO:0016887">
    <property type="term" value="F:ATP hydrolysis activity"/>
    <property type="evidence" value="ECO:0007669"/>
    <property type="project" value="InterPro"/>
</dbReference>
<proteinExistence type="predicted"/>
<comment type="caution">
    <text evidence="7">The sequence shown here is derived from an EMBL/GenBank/DDBJ whole genome shotgun (WGS) entry which is preliminary data.</text>
</comment>
<keyword evidence="2" id="KW-0547">Nucleotide-binding</keyword>
<dbReference type="InterPro" id="IPR003439">
    <property type="entry name" value="ABC_transporter-like_ATP-bd"/>
</dbReference>
<name>A0A5P0ZRX4_9LACO</name>
<keyword evidence="9" id="KW-1185">Reference proteome</keyword>
<sequence length="335" mass="37611">MSEFLKIEKLQVKFGKDTVIDDLNLTIPENAITVFLGPSGSGKTTVLRSISGLNQNATGKILLDGQDISQLPVNKRNIGVIFQSYALFPNMTVFDNVAYGLRAKKVAKKEIIQRVKEMLSLVDLDKKANSYPDDLSGGQKQRVAIARSMIMKPKLLLLDEPLSALDAKIRVELRNQIRKYQQKLGITMIFVTHDQSEAMAIADNVVVISDGKIQQQGSPDEIYKKPSNEFMATFIGEHNLFSKEQLEQLGMKDLATDKKYLIRPEAIQLSDDASDNLKCQGEIVEVVNLGNRVQYVFSVNDIELKIEALNQNKPFEKGMKTTVYINKQDIYQVEP</sequence>
<accession>A0A5P0ZRX4</accession>
<dbReference type="Gene3D" id="3.40.50.300">
    <property type="entry name" value="P-loop containing nucleotide triphosphate hydrolases"/>
    <property type="match status" value="1"/>
</dbReference>
<dbReference type="EMBL" id="VDFO01000027">
    <property type="protein sequence ID" value="MQS97798.1"/>
    <property type="molecule type" value="Genomic_DNA"/>
</dbReference>